<evidence type="ECO:0000313" key="2">
    <source>
        <dbReference type="Proteomes" id="UP001364156"/>
    </source>
</evidence>
<dbReference type="EMBL" id="CP146069">
    <property type="protein sequence ID" value="WWR47248.1"/>
    <property type="molecule type" value="Genomic_DNA"/>
</dbReference>
<name>A0ABZ2HJ00_9RHOB</name>
<dbReference type="Proteomes" id="UP001364156">
    <property type="component" value="Chromosome"/>
</dbReference>
<accession>A0ABZ2HJ00</accession>
<reference evidence="1 2" key="1">
    <citation type="submission" date="2023-10" db="EMBL/GenBank/DDBJ databases">
        <title>Roseovarius strain S88 nov., isolated from a marine algae.</title>
        <authorList>
            <person name="Lee M.W."/>
            <person name="Lee J.K."/>
            <person name="Kim J.M."/>
            <person name="Choi D.G."/>
            <person name="Baek J.H."/>
            <person name="Bayburt H."/>
            <person name="Jung J.J."/>
            <person name="Han D.M."/>
            <person name="Jeon C.O."/>
        </authorList>
    </citation>
    <scope>NUCLEOTIDE SEQUENCE [LARGE SCALE GENOMIC DNA]</scope>
    <source>
        <strain evidence="1 2">S88</strain>
    </source>
</reference>
<organism evidence="1 2">
    <name type="scientific">Roseovarius phycicola</name>
    <dbReference type="NCBI Taxonomy" id="3080976"/>
    <lineage>
        <taxon>Bacteria</taxon>
        <taxon>Pseudomonadati</taxon>
        <taxon>Pseudomonadota</taxon>
        <taxon>Alphaproteobacteria</taxon>
        <taxon>Rhodobacterales</taxon>
        <taxon>Roseobacteraceae</taxon>
        <taxon>Roseovarius</taxon>
    </lineage>
</organism>
<protein>
    <submittedName>
        <fullName evidence="1">Uncharacterized protein</fullName>
    </submittedName>
</protein>
<proteinExistence type="predicted"/>
<evidence type="ECO:0000313" key="1">
    <source>
        <dbReference type="EMBL" id="WWR47248.1"/>
    </source>
</evidence>
<gene>
    <name evidence="1" type="ORF">RZ517_03415</name>
</gene>
<keyword evidence="2" id="KW-1185">Reference proteome</keyword>
<sequence>MIHAQGEVDLLVKLRPLFRDIQFIFKDIGERNGVHSLFVNDKVARLINQSVAI</sequence>